<dbReference type="GO" id="GO:0016798">
    <property type="term" value="F:hydrolase activity, acting on glycosyl bonds"/>
    <property type="evidence" value="ECO:0007669"/>
    <property type="project" value="UniProtKB-KW"/>
</dbReference>
<evidence type="ECO:0000256" key="1">
    <source>
        <dbReference type="ARBA" id="ARBA00009902"/>
    </source>
</evidence>
<keyword evidence="4" id="KW-0812">Transmembrane</keyword>
<dbReference type="AlphaFoldDB" id="A0A0M4MHT7"/>
<evidence type="ECO:0000256" key="4">
    <source>
        <dbReference type="SAM" id="Phobius"/>
    </source>
</evidence>
<evidence type="ECO:0000256" key="2">
    <source>
        <dbReference type="ARBA" id="ARBA00022801"/>
    </source>
</evidence>
<keyword evidence="2 6" id="KW-0378">Hydrolase</keyword>
<sequence>MLSAGFMAACGLGMLLIYLFRVPSEQKDELRKEADPNGLCYYKGRWHVFYQLHPYGAQWGLCHWGHVSSEDMVT</sequence>
<gene>
    <name evidence="7" type="ORF">G5T23_02215</name>
    <name evidence="6" type="ORF">GBA83_00635</name>
</gene>
<dbReference type="PANTHER" id="PTHR43101:SF1">
    <property type="entry name" value="BETA-FRUCTOSIDASE"/>
    <property type="match status" value="1"/>
</dbReference>
<dbReference type="InterPro" id="IPR013148">
    <property type="entry name" value="Glyco_hydro_32_N"/>
</dbReference>
<evidence type="ECO:0000256" key="3">
    <source>
        <dbReference type="ARBA" id="ARBA00023295"/>
    </source>
</evidence>
<comment type="similarity">
    <text evidence="1">Belongs to the glycosyl hydrolase 32 family.</text>
</comment>
<dbReference type="InterPro" id="IPR051214">
    <property type="entry name" value="GH32_Enzymes"/>
</dbReference>
<organism evidence="6 8">
    <name type="scientific">Bifidobacterium bifidum</name>
    <dbReference type="NCBI Taxonomy" id="1681"/>
    <lineage>
        <taxon>Bacteria</taxon>
        <taxon>Bacillati</taxon>
        <taxon>Actinomycetota</taxon>
        <taxon>Actinomycetes</taxon>
        <taxon>Bifidobacteriales</taxon>
        <taxon>Bifidobacteriaceae</taxon>
        <taxon>Bifidobacterium</taxon>
    </lineage>
</organism>
<evidence type="ECO:0000313" key="9">
    <source>
        <dbReference type="Proteomes" id="UP000488776"/>
    </source>
</evidence>
<reference evidence="7 9" key="2">
    <citation type="submission" date="2020-02" db="EMBL/GenBank/DDBJ databases">
        <title>Antibiotic susceptibility profiles of lactic acid bacteria isolated from the human vagina and genetic basis of atypical resistances.</title>
        <authorList>
            <person name="Sirichoat A."/>
            <person name="Florez A.B."/>
            <person name="Vazquez L."/>
            <person name="Buppasiri P."/>
            <person name="Panya M."/>
            <person name="Lulitanond V."/>
            <person name="Mayo B."/>
        </authorList>
    </citation>
    <scope>NUCLEOTIDE SEQUENCE [LARGE SCALE GENOMIC DNA]</scope>
    <source>
        <strain evidence="7 9">VA07-1AN</strain>
    </source>
</reference>
<comment type="caution">
    <text evidence="6">The sequence shown here is derived from an EMBL/GenBank/DDBJ whole genome shotgun (WGS) entry which is preliminary data.</text>
</comment>
<keyword evidence="4" id="KW-0472">Membrane</keyword>
<dbReference type="Proteomes" id="UP000488776">
    <property type="component" value="Unassembled WGS sequence"/>
</dbReference>
<dbReference type="EMBL" id="WDOP01000001">
    <property type="protein sequence ID" value="KAB7487735.1"/>
    <property type="molecule type" value="Genomic_DNA"/>
</dbReference>
<feature type="transmembrane region" description="Helical" evidence="4">
    <location>
        <begin position="6"/>
        <end position="22"/>
    </location>
</feature>
<dbReference type="InterPro" id="IPR023296">
    <property type="entry name" value="Glyco_hydro_beta-prop_sf"/>
</dbReference>
<evidence type="ECO:0000313" key="8">
    <source>
        <dbReference type="Proteomes" id="UP000451386"/>
    </source>
</evidence>
<dbReference type="PANTHER" id="PTHR43101">
    <property type="entry name" value="BETA-FRUCTOSIDASE"/>
    <property type="match status" value="1"/>
</dbReference>
<proteinExistence type="inferred from homology"/>
<keyword evidence="3" id="KW-0326">Glycosidase</keyword>
<dbReference type="SUPFAM" id="SSF75005">
    <property type="entry name" value="Arabinanase/levansucrase/invertase"/>
    <property type="match status" value="1"/>
</dbReference>
<dbReference type="EMBL" id="JAAJBJ010000002">
    <property type="protein sequence ID" value="NGG35868.1"/>
    <property type="molecule type" value="Genomic_DNA"/>
</dbReference>
<name>A0A0M4MHT7_BIFBI</name>
<evidence type="ECO:0000259" key="5">
    <source>
        <dbReference type="Pfam" id="PF00251"/>
    </source>
</evidence>
<keyword evidence="4" id="KW-1133">Transmembrane helix</keyword>
<dbReference type="Proteomes" id="UP000451386">
    <property type="component" value="Unassembled WGS sequence"/>
</dbReference>
<dbReference type="Pfam" id="PF00251">
    <property type="entry name" value="Glyco_hydro_32N"/>
    <property type="match status" value="1"/>
</dbReference>
<dbReference type="Gene3D" id="2.115.10.20">
    <property type="entry name" value="Glycosyl hydrolase domain, family 43"/>
    <property type="match status" value="1"/>
</dbReference>
<reference evidence="6 8" key="1">
    <citation type="journal article" date="2019" name="Nat. Med.">
        <title>A library of human gut bacterial isolates paired with longitudinal multiomics data enables mechanistic microbiome research.</title>
        <authorList>
            <person name="Poyet M."/>
            <person name="Groussin M."/>
            <person name="Gibbons S.M."/>
            <person name="Avila-Pacheco J."/>
            <person name="Jiang X."/>
            <person name="Kearney S.M."/>
            <person name="Perrotta A.R."/>
            <person name="Berdy B."/>
            <person name="Zhao S."/>
            <person name="Lieberman T.D."/>
            <person name="Swanson P.K."/>
            <person name="Smith M."/>
            <person name="Roesemann S."/>
            <person name="Alexander J.E."/>
            <person name="Rich S.A."/>
            <person name="Livny J."/>
            <person name="Vlamakis H."/>
            <person name="Clish C."/>
            <person name="Bullock K."/>
            <person name="Deik A."/>
            <person name="Scott J."/>
            <person name="Pierce K.A."/>
            <person name="Xavier R.J."/>
            <person name="Alm E.J."/>
        </authorList>
    </citation>
    <scope>NUCLEOTIDE SEQUENCE [LARGE SCALE GENOMIC DNA]</scope>
    <source>
        <strain evidence="6 8">BIOML-A13</strain>
    </source>
</reference>
<accession>A0A0M4MHT7</accession>
<evidence type="ECO:0000313" key="6">
    <source>
        <dbReference type="EMBL" id="KAB7487735.1"/>
    </source>
</evidence>
<feature type="domain" description="Glycosyl hydrolase family 32 N-terminal" evidence="5">
    <location>
        <begin position="34"/>
        <end position="73"/>
    </location>
</feature>
<evidence type="ECO:0000313" key="7">
    <source>
        <dbReference type="EMBL" id="NGG35868.1"/>
    </source>
</evidence>
<protein>
    <submittedName>
        <fullName evidence="6">Glycoside hydrolase family 32 protein</fullName>
    </submittedName>
</protein>